<evidence type="ECO:0000313" key="2">
    <source>
        <dbReference type="Proteomes" id="UP000557739"/>
    </source>
</evidence>
<reference evidence="1 2" key="1">
    <citation type="submission" date="2020-08" db="EMBL/GenBank/DDBJ databases">
        <title>Genomic Encyclopedia of Type Strains, Phase IV (KMG-IV): sequencing the most valuable type-strain genomes for metagenomic binning, comparative biology and taxonomic classification.</title>
        <authorList>
            <person name="Goeker M."/>
        </authorList>
    </citation>
    <scope>NUCLEOTIDE SEQUENCE [LARGE SCALE GENOMIC DNA]</scope>
    <source>
        <strain evidence="1 2">DSM 27244</strain>
    </source>
</reference>
<gene>
    <name evidence="1" type="ORF">FHR19_000875</name>
</gene>
<accession>A0A7W9AN65</accession>
<evidence type="ECO:0000313" key="1">
    <source>
        <dbReference type="EMBL" id="MBB5697550.1"/>
    </source>
</evidence>
<organism evidence="1 2">
    <name type="scientific">Sphingomonas yantingensis</name>
    <dbReference type="NCBI Taxonomy" id="1241761"/>
    <lineage>
        <taxon>Bacteria</taxon>
        <taxon>Pseudomonadati</taxon>
        <taxon>Pseudomonadota</taxon>
        <taxon>Alphaproteobacteria</taxon>
        <taxon>Sphingomonadales</taxon>
        <taxon>Sphingomonadaceae</taxon>
        <taxon>Sphingomonas</taxon>
    </lineage>
</organism>
<dbReference type="RefSeq" id="WP_184024826.1">
    <property type="nucleotide sequence ID" value="NZ_JACIJJ010000001.1"/>
</dbReference>
<proteinExistence type="predicted"/>
<dbReference type="Proteomes" id="UP000557739">
    <property type="component" value="Unassembled WGS sequence"/>
</dbReference>
<comment type="caution">
    <text evidence="1">The sequence shown here is derived from an EMBL/GenBank/DDBJ whole genome shotgun (WGS) entry which is preliminary data.</text>
</comment>
<dbReference type="AlphaFoldDB" id="A0A7W9AN65"/>
<sequence>MNRGLLIGGLAGMLLSMVPWWTAFRNLDNLDLARTLAARESARRGPADRLADAPWRLAAGSAGAAQAAVARRVRAAAKANGVLVETLKAAEPIGPGIARIELSMSGPEKAVLTLGDAVERGGRGVRWENWELAAVPGGVRLMGTVAIAWR</sequence>
<dbReference type="EMBL" id="JACIJJ010000001">
    <property type="protein sequence ID" value="MBB5697550.1"/>
    <property type="molecule type" value="Genomic_DNA"/>
</dbReference>
<name>A0A7W9AN65_9SPHN</name>
<protein>
    <submittedName>
        <fullName evidence="1">Uncharacterized protein</fullName>
    </submittedName>
</protein>
<keyword evidence="2" id="KW-1185">Reference proteome</keyword>